<dbReference type="InterPro" id="IPR025263">
    <property type="entry name" value="YhdP_central"/>
</dbReference>
<sequence>MTDTKSPEHSVTDLPKVKATGRKRRIAKRVGLGSLVLMALLGVAAVVLITVLVGKPIAAPDWLEQRIATRVNDNLQGVQLTFDEAELVVNKGWRPRARIRNVTLRTAAGDEIVKFSELEASLAMKPLLSGEVVPKKIELTGVFVTLRRDAEGQVSLSSGQGIGGGVARNVSLPQVVVSLDAAFEQPQLKALTNADIYGVTLRYEDARADRAWTADGGRFRLIRTGEELAISADLALLSGGTGVATVEANYSSRIGSAAAEFGVTMEDVAAADIAAQGPAFAWLEALRAPISGALRSGVLANGKLAPISATLRIGKGVLQPNNETRPIPFQSAGTYFNYDPATRLLRFDEVTVDSKWVTGRAEGQAMVGGLEGEVGQVDTLIGQFSASDLKFNPRDLYAVPVVLDGANLDFRLELNPFRVTLGQMLVSDQGQWLRANGNITAEREGWRFAFDAQVDELAPERLLALWPEKLIVKTRDWVSQNLLSGHLREVDLALRGAPNTPMETYLSFDFADADLRFMKTMPPIQEASGHASLLRNRFVASVDQGFVSAPQGGRVGMAGSSFIIPDVTVKDGAPAIARLETTSTVTAALSLLDQEPLFVMDKAGLPVGLADGRVTLDGTIALPLRKELQPGEVTYSVSGALADVRTDALVPNETLAASALTLSADNDGVRIAGQGRLGNVPFDVAWDQPLGVEAKGGSQVRGTVEISQATLDEFNITLPPGSVRGKGVGEIVVDLPPKGGTPRMVLTSNLRGLSMRLAPLGWSKAAGTAGSLRIEATLGERPEVTAISLDAAGLQARGSVTLDAAGALQRASFSQVKVGNWMNAPVDIIGRGRSAAPEIHVRGGTIDLRTANFGADSAGGSGQSTGPLVLSLDQLRITDTIALTGMQGTFGTANGLDGKFTGKINGGTAVAGRVVPQNGRSAVRITSQDAGGVVASAGIIQNARGGDLNLTLLPVGQNGAFDGELTIRNTRVKNAPAIADLLAAISIVGLLEQLSGDGIVFSEVDGSFRLTPNRMTLTKASATGPSLGISMDGIYNLNDSTLDMQGVVSPVYLLNGIGAIFTRKGEGLIGFNYQLTGPSAKPKVSVNPLSALTPGLFREIFRRPPPQVPDLDSPEVQDGGTVPEAFAPPEQNVTPAQERRQRLDSPNYGR</sequence>
<protein>
    <recommendedName>
        <fullName evidence="3">YhdP central domain-containing protein</fullName>
    </recommendedName>
</protein>
<reference evidence="4 5" key="1">
    <citation type="submission" date="2014-01" db="EMBL/GenBank/DDBJ databases">
        <title>Sulfitobacter sp. H3 (MCCC 1A00686) Genome Sequencing.</title>
        <authorList>
            <person name="Lai Q."/>
            <person name="Hong Z."/>
        </authorList>
    </citation>
    <scope>NUCLEOTIDE SEQUENCE [LARGE SCALE GENOMIC DNA]</scope>
    <source>
        <strain evidence="4 5">H3</strain>
    </source>
</reference>
<feature type="transmembrane region" description="Helical" evidence="2">
    <location>
        <begin position="32"/>
        <end position="53"/>
    </location>
</feature>
<evidence type="ECO:0000256" key="2">
    <source>
        <dbReference type="SAM" id="Phobius"/>
    </source>
</evidence>
<proteinExistence type="predicted"/>
<accession>A0A073JA55</accession>
<evidence type="ECO:0000313" key="5">
    <source>
        <dbReference type="Proteomes" id="UP000027746"/>
    </source>
</evidence>
<evidence type="ECO:0000256" key="1">
    <source>
        <dbReference type="SAM" id="MobiDB-lite"/>
    </source>
</evidence>
<dbReference type="OrthoDB" id="7161641at2"/>
<evidence type="ECO:0000259" key="3">
    <source>
        <dbReference type="Pfam" id="PF13116"/>
    </source>
</evidence>
<gene>
    <name evidence="4" type="ORF">SUH3_06085</name>
</gene>
<evidence type="ECO:0000313" key="4">
    <source>
        <dbReference type="EMBL" id="KEJ94597.1"/>
    </source>
</evidence>
<feature type="domain" description="YhdP central" evidence="3">
    <location>
        <begin position="319"/>
        <end position="820"/>
    </location>
</feature>
<keyword evidence="5" id="KW-1185">Reference proteome</keyword>
<dbReference type="EMBL" id="JAMD01000012">
    <property type="protein sequence ID" value="KEJ94597.1"/>
    <property type="molecule type" value="Genomic_DNA"/>
</dbReference>
<organism evidence="4 5">
    <name type="scientific">Pseudosulfitobacter pseudonitzschiae</name>
    <dbReference type="NCBI Taxonomy" id="1402135"/>
    <lineage>
        <taxon>Bacteria</taxon>
        <taxon>Pseudomonadati</taxon>
        <taxon>Pseudomonadota</taxon>
        <taxon>Alphaproteobacteria</taxon>
        <taxon>Rhodobacterales</taxon>
        <taxon>Roseobacteraceae</taxon>
        <taxon>Pseudosulfitobacter</taxon>
    </lineage>
</organism>
<comment type="caution">
    <text evidence="4">The sequence shown here is derived from an EMBL/GenBank/DDBJ whole genome shotgun (WGS) entry which is preliminary data.</text>
</comment>
<dbReference type="GeneID" id="68869735"/>
<dbReference type="Pfam" id="PF13116">
    <property type="entry name" value="YhdP"/>
    <property type="match status" value="1"/>
</dbReference>
<dbReference type="Proteomes" id="UP000027746">
    <property type="component" value="Unassembled WGS sequence"/>
</dbReference>
<keyword evidence="2" id="KW-1133">Transmembrane helix</keyword>
<name>A0A073JA55_9RHOB</name>
<keyword evidence="2" id="KW-0472">Membrane</keyword>
<feature type="region of interest" description="Disordered" evidence="1">
    <location>
        <begin position="1101"/>
        <end position="1150"/>
    </location>
</feature>
<keyword evidence="2" id="KW-0812">Transmembrane</keyword>
<dbReference type="AlphaFoldDB" id="A0A073JA55"/>
<dbReference type="RefSeq" id="WP_073194295.1">
    <property type="nucleotide sequence ID" value="NZ_CP054599.1"/>
</dbReference>